<keyword evidence="2" id="KW-0812">Transmembrane</keyword>
<evidence type="ECO:0000313" key="3">
    <source>
        <dbReference type="EMBL" id="PJE78051.1"/>
    </source>
</evidence>
<evidence type="ECO:0000256" key="1">
    <source>
        <dbReference type="SAM" id="MobiDB-lite"/>
    </source>
</evidence>
<name>A0A2H9T4C2_9ZZZZ</name>
<reference evidence="3" key="1">
    <citation type="journal article" date="2017" name="Appl. Environ. Microbiol.">
        <title>Molecular characterization of an Endozoicomonas-like organism causing infection in king scallop Pecten maximus L.</title>
        <authorList>
            <person name="Cano I."/>
            <person name="van Aerle R."/>
            <person name="Ross S."/>
            <person name="Verner-Jeffreys D.W."/>
            <person name="Paley R.K."/>
            <person name="Rimmer G."/>
            <person name="Ryder D."/>
            <person name="Hooper P."/>
            <person name="Stone D."/>
            <person name="Feist S.W."/>
        </authorList>
    </citation>
    <scope>NUCLEOTIDE SEQUENCE</scope>
</reference>
<protein>
    <submittedName>
        <fullName evidence="3">Uncharacterized protein</fullName>
    </submittedName>
</protein>
<dbReference type="EMBL" id="NSIT01000279">
    <property type="protein sequence ID" value="PJE78051.1"/>
    <property type="molecule type" value="Genomic_DNA"/>
</dbReference>
<keyword evidence="2" id="KW-1133">Transmembrane helix</keyword>
<evidence type="ECO:0000256" key="2">
    <source>
        <dbReference type="SAM" id="Phobius"/>
    </source>
</evidence>
<gene>
    <name evidence="3" type="ORF">CI610_03020</name>
</gene>
<feature type="region of interest" description="Disordered" evidence="1">
    <location>
        <begin position="86"/>
        <end position="111"/>
    </location>
</feature>
<organism evidence="3">
    <name type="scientific">invertebrate metagenome</name>
    <dbReference type="NCBI Taxonomy" id="1711999"/>
    <lineage>
        <taxon>unclassified sequences</taxon>
        <taxon>metagenomes</taxon>
        <taxon>organismal metagenomes</taxon>
    </lineage>
</organism>
<sequence>MIFLHHITHCLPARLKRMLLLVMATALYLPWYTSSDMSYFSPALLTALYDGLSNGTDAIKRAGLIVGIAISIAIVMGLILPIRKQQRQPSAKKQPIHHSATTIHERKEPYC</sequence>
<keyword evidence="2" id="KW-0472">Membrane</keyword>
<accession>A0A2H9T4C2</accession>
<feature type="transmembrane region" description="Helical" evidence="2">
    <location>
        <begin position="59"/>
        <end position="82"/>
    </location>
</feature>
<proteinExistence type="predicted"/>
<comment type="caution">
    <text evidence="3">The sequence shown here is derived from an EMBL/GenBank/DDBJ whole genome shotgun (WGS) entry which is preliminary data.</text>
</comment>
<dbReference type="AlphaFoldDB" id="A0A2H9T4C2"/>